<dbReference type="InterPro" id="IPR029060">
    <property type="entry name" value="PIN-like_dom_sf"/>
</dbReference>
<comment type="function">
    <text evidence="8">Toxic component of a toxin-antitoxin (TA) system. An RNase.</text>
</comment>
<dbReference type="InterPro" id="IPR002716">
    <property type="entry name" value="PIN_dom"/>
</dbReference>
<comment type="similarity">
    <text evidence="7 8">Belongs to the PINc/VapC protein family.</text>
</comment>
<dbReference type="AlphaFoldDB" id="N1V9U3"/>
<dbReference type="CDD" id="cd18745">
    <property type="entry name" value="PIN_VapC4-5_FitB-like"/>
    <property type="match status" value="1"/>
</dbReference>
<dbReference type="GO" id="GO:0090729">
    <property type="term" value="F:toxin activity"/>
    <property type="evidence" value="ECO:0007669"/>
    <property type="project" value="UniProtKB-KW"/>
</dbReference>
<evidence type="ECO:0000256" key="1">
    <source>
        <dbReference type="ARBA" id="ARBA00001946"/>
    </source>
</evidence>
<evidence type="ECO:0000313" key="10">
    <source>
        <dbReference type="EMBL" id="EMY35058.1"/>
    </source>
</evidence>
<evidence type="ECO:0000256" key="8">
    <source>
        <dbReference type="HAMAP-Rule" id="MF_00265"/>
    </source>
</evidence>
<keyword evidence="2 8" id="KW-1277">Toxin-antitoxin system</keyword>
<evidence type="ECO:0000256" key="7">
    <source>
        <dbReference type="ARBA" id="ARBA00038093"/>
    </source>
</evidence>
<evidence type="ECO:0000256" key="4">
    <source>
        <dbReference type="ARBA" id="ARBA00022723"/>
    </source>
</evidence>
<evidence type="ECO:0000256" key="2">
    <source>
        <dbReference type="ARBA" id="ARBA00022649"/>
    </source>
</evidence>
<reference evidence="10 11" key="1">
    <citation type="journal article" date="2013" name="Genome Announc.">
        <title>Draft Genome Sequence of Arthrobacter crystallopoietes Strain BAB-32, Revealing Genes for Bioremediation.</title>
        <authorList>
            <person name="Joshi M.N."/>
            <person name="Pandit A.S."/>
            <person name="Sharma A."/>
            <person name="Pandya R.V."/>
            <person name="Desai S.M."/>
            <person name="Saxena A.K."/>
            <person name="Bagatharia S.B."/>
        </authorList>
    </citation>
    <scope>NUCLEOTIDE SEQUENCE [LARGE SCALE GENOMIC DNA]</scope>
    <source>
        <strain evidence="10 11">BAB-32</strain>
    </source>
</reference>
<dbReference type="EMBL" id="ANPE02000088">
    <property type="protein sequence ID" value="EMY35058.1"/>
    <property type="molecule type" value="Genomic_DNA"/>
</dbReference>
<protein>
    <recommendedName>
        <fullName evidence="8">Ribonuclease VapC</fullName>
        <shortName evidence="8">RNase VapC</shortName>
        <ecNumber evidence="8">3.1.-.-</ecNumber>
    </recommendedName>
    <alternativeName>
        <fullName evidence="8">Toxin VapC</fullName>
    </alternativeName>
</protein>
<keyword evidence="4 8" id="KW-0479">Metal-binding</keyword>
<evidence type="ECO:0000259" key="9">
    <source>
        <dbReference type="Pfam" id="PF01850"/>
    </source>
</evidence>
<keyword evidence="11" id="KW-1185">Reference proteome</keyword>
<dbReference type="OrthoDB" id="9804823at2"/>
<keyword evidence="6 8" id="KW-0460">Magnesium</keyword>
<evidence type="ECO:0000256" key="3">
    <source>
        <dbReference type="ARBA" id="ARBA00022722"/>
    </source>
</evidence>
<evidence type="ECO:0000256" key="5">
    <source>
        <dbReference type="ARBA" id="ARBA00022801"/>
    </source>
</evidence>
<dbReference type="PANTHER" id="PTHR33653:SF1">
    <property type="entry name" value="RIBONUCLEASE VAPC2"/>
    <property type="match status" value="1"/>
</dbReference>
<feature type="binding site" evidence="8">
    <location>
        <position position="7"/>
    </location>
    <ligand>
        <name>Mg(2+)</name>
        <dbReference type="ChEBI" id="CHEBI:18420"/>
    </ligand>
</feature>
<proteinExistence type="inferred from homology"/>
<dbReference type="InterPro" id="IPR022907">
    <property type="entry name" value="VapC_family"/>
</dbReference>
<dbReference type="Proteomes" id="UP000010729">
    <property type="component" value="Unassembled WGS sequence"/>
</dbReference>
<keyword evidence="5 8" id="KW-0378">Hydrolase</keyword>
<dbReference type="NCBIfam" id="NF010285">
    <property type="entry name" value="PRK13725.1"/>
    <property type="match status" value="1"/>
</dbReference>
<dbReference type="EC" id="3.1.-.-" evidence="8"/>
<organism evidence="10 11">
    <name type="scientific">Arthrobacter crystallopoietes BAB-32</name>
    <dbReference type="NCBI Taxonomy" id="1246476"/>
    <lineage>
        <taxon>Bacteria</taxon>
        <taxon>Bacillati</taxon>
        <taxon>Actinomycetota</taxon>
        <taxon>Actinomycetes</taxon>
        <taxon>Micrococcales</taxon>
        <taxon>Micrococcaceae</taxon>
        <taxon>Crystallibacter</taxon>
    </lineage>
</organism>
<feature type="binding site" evidence="8">
    <location>
        <position position="98"/>
    </location>
    <ligand>
        <name>Mg(2+)</name>
        <dbReference type="ChEBI" id="CHEBI:18420"/>
    </ligand>
</feature>
<comment type="caution">
    <text evidence="10">The sequence shown here is derived from an EMBL/GenBank/DDBJ whole genome shotgun (WGS) entry which is preliminary data.</text>
</comment>
<sequence length="136" mass="14893">MLRYMLDINIATYVLKNRPEHLRRKFNENAGRLALSAVALSELAYGAEKSSRVAANLEILDGFIARLEVLPFDEAAAYHAGQIRADLQEAGPPIGAYDVMIAGHARSAGLTVVTNNRREFERVPGLQLADWSPGTS</sequence>
<comment type="cofactor">
    <cofactor evidence="1 8">
        <name>Mg(2+)</name>
        <dbReference type="ChEBI" id="CHEBI:18420"/>
    </cofactor>
</comment>
<evidence type="ECO:0000313" key="11">
    <source>
        <dbReference type="Proteomes" id="UP000010729"/>
    </source>
</evidence>
<dbReference type="PANTHER" id="PTHR33653">
    <property type="entry name" value="RIBONUCLEASE VAPC2"/>
    <property type="match status" value="1"/>
</dbReference>
<dbReference type="HAMAP" id="MF_00265">
    <property type="entry name" value="VapC_Nob1"/>
    <property type="match status" value="1"/>
</dbReference>
<name>N1V9U3_9MICC</name>
<dbReference type="GO" id="GO:0004540">
    <property type="term" value="F:RNA nuclease activity"/>
    <property type="evidence" value="ECO:0007669"/>
    <property type="project" value="InterPro"/>
</dbReference>
<feature type="domain" description="PIN" evidence="9">
    <location>
        <begin position="4"/>
        <end position="125"/>
    </location>
</feature>
<evidence type="ECO:0000256" key="6">
    <source>
        <dbReference type="ARBA" id="ARBA00022842"/>
    </source>
</evidence>
<keyword evidence="8" id="KW-0800">Toxin</keyword>
<accession>N1V9U3</accession>
<gene>
    <name evidence="8" type="primary">vapC</name>
    <name evidence="10" type="ORF">D477_006491</name>
</gene>
<dbReference type="Pfam" id="PF01850">
    <property type="entry name" value="PIN"/>
    <property type="match status" value="1"/>
</dbReference>
<keyword evidence="3 8" id="KW-0540">Nuclease</keyword>
<dbReference type="Gene3D" id="3.40.50.1010">
    <property type="entry name" value="5'-nuclease"/>
    <property type="match status" value="1"/>
</dbReference>
<dbReference type="GO" id="GO:0000287">
    <property type="term" value="F:magnesium ion binding"/>
    <property type="evidence" value="ECO:0007669"/>
    <property type="project" value="UniProtKB-UniRule"/>
</dbReference>
<dbReference type="SUPFAM" id="SSF88723">
    <property type="entry name" value="PIN domain-like"/>
    <property type="match status" value="1"/>
</dbReference>
<dbReference type="GO" id="GO:0016787">
    <property type="term" value="F:hydrolase activity"/>
    <property type="evidence" value="ECO:0007669"/>
    <property type="project" value="UniProtKB-KW"/>
</dbReference>
<dbReference type="InterPro" id="IPR050556">
    <property type="entry name" value="Type_II_TA_system_RNase"/>
</dbReference>